<accession>A0A8J3A581</accession>
<protein>
    <recommendedName>
        <fullName evidence="8">Glycine transporter domain-containing protein</fullName>
    </recommendedName>
</protein>
<evidence type="ECO:0000256" key="5">
    <source>
        <dbReference type="ARBA" id="ARBA00022989"/>
    </source>
</evidence>
<keyword evidence="6 7" id="KW-0472">Membrane</keyword>
<keyword evidence="4 7" id="KW-0812">Transmembrane</keyword>
<evidence type="ECO:0000256" key="2">
    <source>
        <dbReference type="ARBA" id="ARBA00008193"/>
    </source>
</evidence>
<evidence type="ECO:0000259" key="8">
    <source>
        <dbReference type="Pfam" id="PF03458"/>
    </source>
</evidence>
<evidence type="ECO:0000256" key="3">
    <source>
        <dbReference type="ARBA" id="ARBA00022475"/>
    </source>
</evidence>
<keyword evidence="10" id="KW-1185">Reference proteome</keyword>
<name>A0A8J3A581_9ACTN</name>
<comment type="similarity">
    <text evidence="2">Belongs to the UPF0126 family.</text>
</comment>
<gene>
    <name evidence="9" type="ORF">GCM10011354_02800</name>
</gene>
<dbReference type="Pfam" id="PF03458">
    <property type="entry name" value="Gly_transporter"/>
    <property type="match status" value="2"/>
</dbReference>
<dbReference type="PANTHER" id="PTHR30506">
    <property type="entry name" value="INNER MEMBRANE PROTEIN"/>
    <property type="match status" value="1"/>
</dbReference>
<dbReference type="GO" id="GO:0005886">
    <property type="term" value="C:plasma membrane"/>
    <property type="evidence" value="ECO:0007669"/>
    <property type="project" value="UniProtKB-SubCell"/>
</dbReference>
<evidence type="ECO:0000256" key="4">
    <source>
        <dbReference type="ARBA" id="ARBA00022692"/>
    </source>
</evidence>
<comment type="subcellular location">
    <subcellularLocation>
        <location evidence="1">Cell membrane</location>
        <topology evidence="1">Multi-pass membrane protein</topology>
    </subcellularLocation>
</comment>
<reference evidence="9" key="2">
    <citation type="submission" date="2020-09" db="EMBL/GenBank/DDBJ databases">
        <authorList>
            <person name="Sun Q."/>
            <person name="Zhou Y."/>
        </authorList>
    </citation>
    <scope>NUCLEOTIDE SEQUENCE</scope>
    <source>
        <strain evidence="9">CGMCC 1.14988</strain>
    </source>
</reference>
<sequence>MEQALVYLGTVTFAVTGALAAVRKRFDVVGVVVLATVTAVGGGSIRDVVAGIVPPASLRDETLLWLVVASGLAVFALHRFVPTGRTLYVFDTISLGLFAALGAERGVAVDFGFWGTVFAGAVSGVGGGVIRDVLTGEVPGVLYRSGDFYATAAAAGAAVSYLLQPAGATVALVAGAVVTVGVRVGSRLVGLELPVPRTEA</sequence>
<dbReference type="PANTHER" id="PTHR30506:SF3">
    <property type="entry name" value="UPF0126 INNER MEMBRANE PROTEIN YADS-RELATED"/>
    <property type="match status" value="1"/>
</dbReference>
<keyword evidence="3" id="KW-1003">Cell membrane</keyword>
<dbReference type="EMBL" id="BMHA01000001">
    <property type="protein sequence ID" value="GGI03154.1"/>
    <property type="molecule type" value="Genomic_DNA"/>
</dbReference>
<feature type="domain" description="Glycine transporter" evidence="8">
    <location>
        <begin position="89"/>
        <end position="164"/>
    </location>
</feature>
<organism evidence="9 10">
    <name type="scientific">Egicoccus halophilus</name>
    <dbReference type="NCBI Taxonomy" id="1670830"/>
    <lineage>
        <taxon>Bacteria</taxon>
        <taxon>Bacillati</taxon>
        <taxon>Actinomycetota</taxon>
        <taxon>Nitriliruptoria</taxon>
        <taxon>Egicoccales</taxon>
        <taxon>Egicoccaceae</taxon>
        <taxon>Egicoccus</taxon>
    </lineage>
</organism>
<dbReference type="InterPro" id="IPR005115">
    <property type="entry name" value="Gly_transporter"/>
</dbReference>
<proteinExistence type="inferred from homology"/>
<keyword evidence="5 7" id="KW-1133">Transmembrane helix</keyword>
<evidence type="ECO:0000313" key="10">
    <source>
        <dbReference type="Proteomes" id="UP000650511"/>
    </source>
</evidence>
<evidence type="ECO:0000256" key="6">
    <source>
        <dbReference type="ARBA" id="ARBA00023136"/>
    </source>
</evidence>
<dbReference type="OrthoDB" id="9791874at2"/>
<dbReference type="Proteomes" id="UP000650511">
    <property type="component" value="Unassembled WGS sequence"/>
</dbReference>
<feature type="transmembrane region" description="Helical" evidence="7">
    <location>
        <begin position="150"/>
        <end position="178"/>
    </location>
</feature>
<reference evidence="9" key="1">
    <citation type="journal article" date="2014" name="Int. J. Syst. Evol. Microbiol.">
        <title>Complete genome sequence of Corynebacterium casei LMG S-19264T (=DSM 44701T), isolated from a smear-ripened cheese.</title>
        <authorList>
            <consortium name="US DOE Joint Genome Institute (JGI-PGF)"/>
            <person name="Walter F."/>
            <person name="Albersmeier A."/>
            <person name="Kalinowski J."/>
            <person name="Ruckert C."/>
        </authorList>
    </citation>
    <scope>NUCLEOTIDE SEQUENCE</scope>
    <source>
        <strain evidence="9">CGMCC 1.14988</strain>
    </source>
</reference>
<feature type="transmembrane region" description="Helical" evidence="7">
    <location>
        <begin position="87"/>
        <end position="104"/>
    </location>
</feature>
<dbReference type="RefSeq" id="WP_130648313.1">
    <property type="nucleotide sequence ID" value="NZ_BMHA01000001.1"/>
</dbReference>
<feature type="transmembrane region" description="Helical" evidence="7">
    <location>
        <begin position="30"/>
        <end position="50"/>
    </location>
</feature>
<feature type="domain" description="Glycine transporter" evidence="8">
    <location>
        <begin position="5"/>
        <end position="78"/>
    </location>
</feature>
<dbReference type="AlphaFoldDB" id="A0A8J3A581"/>
<evidence type="ECO:0000313" key="9">
    <source>
        <dbReference type="EMBL" id="GGI03154.1"/>
    </source>
</evidence>
<feature type="transmembrane region" description="Helical" evidence="7">
    <location>
        <begin position="62"/>
        <end position="81"/>
    </location>
</feature>
<comment type="caution">
    <text evidence="9">The sequence shown here is derived from an EMBL/GenBank/DDBJ whole genome shotgun (WGS) entry which is preliminary data.</text>
</comment>
<evidence type="ECO:0000256" key="7">
    <source>
        <dbReference type="SAM" id="Phobius"/>
    </source>
</evidence>
<evidence type="ECO:0000256" key="1">
    <source>
        <dbReference type="ARBA" id="ARBA00004651"/>
    </source>
</evidence>